<protein>
    <recommendedName>
        <fullName evidence="4">Zn(2)-C6 fungal-type domain-containing protein</fullName>
    </recommendedName>
</protein>
<reference evidence="5 6" key="1">
    <citation type="submission" date="2024-01" db="EMBL/GenBank/DDBJ databases">
        <authorList>
            <person name="Allen C."/>
            <person name="Tagirdzhanova G."/>
        </authorList>
    </citation>
    <scope>NUCLEOTIDE SEQUENCE [LARGE SCALE GENOMIC DNA]</scope>
</reference>
<keyword evidence="1" id="KW-0479">Metal-binding</keyword>
<dbReference type="Proteomes" id="UP001642482">
    <property type="component" value="Unassembled WGS sequence"/>
</dbReference>
<dbReference type="InterPro" id="IPR001138">
    <property type="entry name" value="Zn2Cys6_DnaBD"/>
</dbReference>
<dbReference type="SMART" id="SM00066">
    <property type="entry name" value="GAL4"/>
    <property type="match status" value="1"/>
</dbReference>
<organism evidence="5 6">
    <name type="scientific">Sporothrix eucalyptigena</name>
    <dbReference type="NCBI Taxonomy" id="1812306"/>
    <lineage>
        <taxon>Eukaryota</taxon>
        <taxon>Fungi</taxon>
        <taxon>Dikarya</taxon>
        <taxon>Ascomycota</taxon>
        <taxon>Pezizomycotina</taxon>
        <taxon>Sordariomycetes</taxon>
        <taxon>Sordariomycetidae</taxon>
        <taxon>Ophiostomatales</taxon>
        <taxon>Ophiostomataceae</taxon>
        <taxon>Sporothrix</taxon>
    </lineage>
</organism>
<dbReference type="SUPFAM" id="SSF57701">
    <property type="entry name" value="Zn2/Cys6 DNA-binding domain"/>
    <property type="match status" value="1"/>
</dbReference>
<dbReference type="InterPro" id="IPR036864">
    <property type="entry name" value="Zn2-C6_fun-type_DNA-bd_sf"/>
</dbReference>
<comment type="caution">
    <text evidence="5">The sequence shown here is derived from an EMBL/GenBank/DDBJ whole genome shotgun (WGS) entry which is preliminary data.</text>
</comment>
<dbReference type="PROSITE" id="PS00463">
    <property type="entry name" value="ZN2_CY6_FUNGAL_1"/>
    <property type="match status" value="1"/>
</dbReference>
<name>A0ABP0CZH5_9PEZI</name>
<evidence type="ECO:0000259" key="4">
    <source>
        <dbReference type="PROSITE" id="PS50048"/>
    </source>
</evidence>
<feature type="compositionally biased region" description="Polar residues" evidence="3">
    <location>
        <begin position="184"/>
        <end position="208"/>
    </location>
</feature>
<dbReference type="Pfam" id="PF00172">
    <property type="entry name" value="Zn_clus"/>
    <property type="match status" value="1"/>
</dbReference>
<evidence type="ECO:0000256" key="1">
    <source>
        <dbReference type="ARBA" id="ARBA00022723"/>
    </source>
</evidence>
<dbReference type="CDD" id="cd00067">
    <property type="entry name" value="GAL4"/>
    <property type="match status" value="1"/>
</dbReference>
<feature type="region of interest" description="Disordered" evidence="3">
    <location>
        <begin position="1"/>
        <end position="30"/>
    </location>
</feature>
<accession>A0ABP0CZH5</accession>
<keyword evidence="2" id="KW-0539">Nucleus</keyword>
<evidence type="ECO:0000256" key="3">
    <source>
        <dbReference type="SAM" id="MobiDB-lite"/>
    </source>
</evidence>
<sequence length="853" mass="93986">MESPPTSTISTTSTGQKRPAPGDHKRRSSKACLSCRNRKVRCDVIMGGQPCTNCKLDGLECIVKEPNRGRRPGSTNAKTRAAQAAALMQSQKSMPMPATPVVPASTSTPPANSTNSICQQSTTSASPRPRSPSRPTGADDLIVTLTFDGESSADDMHVAGPHPYPRIRRRSSTGNASVKVAASTARSQPARSEQSAPSMHSTHSTPAAINTSSHLLPSYIRPLPSHIGPRDVAYLAEKGALTIVDDAFRDELLRIYVNHVYPFMPAVDLTSFIGAIVQPPDHPRAHPLVSLLLFQAVMFASVTFADARFLLQYGFRSPKEARKVFFARVRLLYGMDCETDQRAVLQAVLLMTYWYDSPDDGKDTWYWMGIALTLAQVEGLHRNVQIKTLSFGEMQLRRRIWWSCVMRDRLMALGIRRPTRIHDEEFDCPPLSLEDFGMAELPLTPSLTETVAGDETSADDVSDPLRILFGNDPVYNPDSRRSLAVMAIELSRLCVCIGHILRSQYTVVGDHPAGSAFLLKASVVPKRSEAGKTDKEIDEHPDDLCRCDRELQDWHQAQHDTSRYIGIAAGSLRPEHRVAYLHQALLQLIYLAASSVLHRPQAVRNNALSRQRVSDAAVRITKISFDLQCSKQLRFMSTSSIPAFLSACLVHLMAIRSSDEDVRNMSIGRFYQCMHALQELQDVYASAVYALRFIITVLHNTDIRVPMLPMFHSNILRPDVNGVTGRTDSDVSPAAVPQTDTDIEMDVNQSSAMARMSSTFASFVDANGVVDYGAMGQSILGSYSQAWAPNGAQMNGQLNGMHNKMMPPPEMTPDMITASPYIHNWADMDGLVPSMVNFDPDPNALMGGVMSFI</sequence>
<feature type="compositionally biased region" description="Low complexity" evidence="3">
    <location>
        <begin position="1"/>
        <end position="14"/>
    </location>
</feature>
<keyword evidence="6" id="KW-1185">Reference proteome</keyword>
<evidence type="ECO:0000313" key="5">
    <source>
        <dbReference type="EMBL" id="CAK7237549.1"/>
    </source>
</evidence>
<dbReference type="InterPro" id="IPR007219">
    <property type="entry name" value="XnlR_reg_dom"/>
</dbReference>
<feature type="compositionally biased region" description="Low complexity" evidence="3">
    <location>
        <begin position="99"/>
        <end position="136"/>
    </location>
</feature>
<dbReference type="PROSITE" id="PS50048">
    <property type="entry name" value="ZN2_CY6_FUNGAL_2"/>
    <property type="match status" value="1"/>
</dbReference>
<evidence type="ECO:0000256" key="2">
    <source>
        <dbReference type="ARBA" id="ARBA00023242"/>
    </source>
</evidence>
<gene>
    <name evidence="5" type="ORF">SEUCBS140593_010006</name>
</gene>
<dbReference type="InterPro" id="IPR052761">
    <property type="entry name" value="Fungal_Detox/Toxin_TFs"/>
</dbReference>
<dbReference type="SMART" id="SM00906">
    <property type="entry name" value="Fungal_trans"/>
    <property type="match status" value="1"/>
</dbReference>
<evidence type="ECO:0000313" key="6">
    <source>
        <dbReference type="Proteomes" id="UP001642482"/>
    </source>
</evidence>
<dbReference type="PANTHER" id="PTHR47425:SF3">
    <property type="entry name" value="ZN(II)2CYS6 TRANSCRIPTION FACTOR (EUROFUNG)"/>
    <property type="match status" value="1"/>
</dbReference>
<dbReference type="Gene3D" id="4.10.240.10">
    <property type="entry name" value="Zn(2)-C6 fungal-type DNA-binding domain"/>
    <property type="match status" value="1"/>
</dbReference>
<dbReference type="EMBL" id="CAWUHD010000183">
    <property type="protein sequence ID" value="CAK7237549.1"/>
    <property type="molecule type" value="Genomic_DNA"/>
</dbReference>
<dbReference type="CDD" id="cd12148">
    <property type="entry name" value="fungal_TF_MHR"/>
    <property type="match status" value="1"/>
</dbReference>
<dbReference type="Pfam" id="PF04082">
    <property type="entry name" value="Fungal_trans"/>
    <property type="match status" value="1"/>
</dbReference>
<feature type="region of interest" description="Disordered" evidence="3">
    <location>
        <begin position="65"/>
        <end position="208"/>
    </location>
</feature>
<dbReference type="PANTHER" id="PTHR47425">
    <property type="entry name" value="FARB-RELATED"/>
    <property type="match status" value="1"/>
</dbReference>
<proteinExistence type="predicted"/>
<feature type="domain" description="Zn(2)-C6 fungal-type" evidence="4">
    <location>
        <begin position="31"/>
        <end position="63"/>
    </location>
</feature>